<comment type="caution">
    <text evidence="1">Lacks conserved residue(s) required for the propagation of feature annotation.</text>
</comment>
<dbReference type="InterPro" id="IPR011006">
    <property type="entry name" value="CheY-like_superfamily"/>
</dbReference>
<evidence type="ECO:0000256" key="1">
    <source>
        <dbReference type="PROSITE-ProRule" id="PRU00169"/>
    </source>
</evidence>
<sequence length="136" mass="15007">MISRTNTDRLTVYLVERTPSVRRRQLRLLASLDGLRVAGAGHDAQAHQTELVDLQPDVVLIGLNATENTPLPRIRALAIALPASTLIVLANEGTPQMRRACLMAGVAHCLDKTLEIMELRNLLLAMASTARQHRQR</sequence>
<evidence type="ECO:0000313" key="3">
    <source>
        <dbReference type="Proteomes" id="UP000253772"/>
    </source>
</evidence>
<protein>
    <submittedName>
        <fullName evidence="2">Uncharacterized protein</fullName>
    </submittedName>
</protein>
<dbReference type="Gene3D" id="3.40.50.2300">
    <property type="match status" value="1"/>
</dbReference>
<dbReference type="OrthoDB" id="8968044at2"/>
<reference evidence="2 3" key="1">
    <citation type="submission" date="2019-03" db="EMBL/GenBank/DDBJ databases">
        <title>Comparative insights into the high quality Complete genome sequence of highly metal resistant Cupriavidus metallidurans strain BS1 isolated from a gold-copper mine.</title>
        <authorList>
            <person name="Mazhar H.S."/>
            <person name="Rensing C."/>
        </authorList>
    </citation>
    <scope>NUCLEOTIDE SEQUENCE [LARGE SCALE GENOMIC DNA]</scope>
    <source>
        <strain evidence="2 3">BS1</strain>
    </source>
</reference>
<organism evidence="2 3">
    <name type="scientific">Cupriavidus metallidurans</name>
    <dbReference type="NCBI Taxonomy" id="119219"/>
    <lineage>
        <taxon>Bacteria</taxon>
        <taxon>Pseudomonadati</taxon>
        <taxon>Pseudomonadota</taxon>
        <taxon>Betaproteobacteria</taxon>
        <taxon>Burkholderiales</taxon>
        <taxon>Burkholderiaceae</taxon>
        <taxon>Cupriavidus</taxon>
    </lineage>
</organism>
<dbReference type="AlphaFoldDB" id="A0A2L0X3E8"/>
<gene>
    <name evidence="2" type="ORF">DDF84_021925</name>
</gene>
<name>A0A2L0X3E8_9BURK</name>
<dbReference type="SUPFAM" id="SSF52172">
    <property type="entry name" value="CheY-like"/>
    <property type="match status" value="1"/>
</dbReference>
<dbReference type="EMBL" id="CP037901">
    <property type="protein sequence ID" value="QBP12401.1"/>
    <property type="molecule type" value="Genomic_DNA"/>
</dbReference>
<proteinExistence type="predicted"/>
<evidence type="ECO:0000313" key="2">
    <source>
        <dbReference type="EMBL" id="QBP12401.1"/>
    </source>
</evidence>
<dbReference type="InterPro" id="IPR001789">
    <property type="entry name" value="Sig_transdc_resp-reg_receiver"/>
</dbReference>
<dbReference type="RefSeq" id="WP_017513880.1">
    <property type="nucleotide sequence ID" value="NZ_CP026544.1"/>
</dbReference>
<dbReference type="PROSITE" id="PS50110">
    <property type="entry name" value="RESPONSE_REGULATORY"/>
    <property type="match status" value="1"/>
</dbReference>
<dbReference type="GO" id="GO:0000160">
    <property type="term" value="P:phosphorelay signal transduction system"/>
    <property type="evidence" value="ECO:0007669"/>
    <property type="project" value="InterPro"/>
</dbReference>
<accession>A0A2L0X3E8</accession>
<dbReference type="Proteomes" id="UP000253772">
    <property type="component" value="Chromosome c2"/>
</dbReference>